<dbReference type="PANTHER" id="PTHR12419">
    <property type="entry name" value="OTU DOMAIN CONTAINING PROTEIN"/>
    <property type="match status" value="1"/>
</dbReference>
<comment type="similarity">
    <text evidence="1">Belongs to the peptidase C85 family.</text>
</comment>
<evidence type="ECO:0000313" key="4">
    <source>
        <dbReference type="EMBL" id="GFR45230.1"/>
    </source>
</evidence>
<feature type="compositionally biased region" description="Pro residues" evidence="2">
    <location>
        <begin position="97"/>
        <end position="111"/>
    </location>
</feature>
<keyword evidence="5" id="KW-1185">Reference proteome</keyword>
<proteinExistence type="inferred from homology"/>
<dbReference type="GO" id="GO:0016579">
    <property type="term" value="P:protein deubiquitination"/>
    <property type="evidence" value="ECO:0007669"/>
    <property type="project" value="TreeGrafter"/>
</dbReference>
<dbReference type="Proteomes" id="UP001054857">
    <property type="component" value="Unassembled WGS sequence"/>
</dbReference>
<dbReference type="AlphaFoldDB" id="A0AAD3HLY8"/>
<evidence type="ECO:0000256" key="2">
    <source>
        <dbReference type="SAM" id="MobiDB-lite"/>
    </source>
</evidence>
<comment type="caution">
    <text evidence="4">The sequence shown here is derived from an EMBL/GenBank/DDBJ whole genome shotgun (WGS) entry which is preliminary data.</text>
</comment>
<feature type="non-terminal residue" evidence="4">
    <location>
        <position position="1"/>
    </location>
</feature>
<organism evidence="4 5">
    <name type="scientific">Astrephomene gubernaculifera</name>
    <dbReference type="NCBI Taxonomy" id="47775"/>
    <lineage>
        <taxon>Eukaryota</taxon>
        <taxon>Viridiplantae</taxon>
        <taxon>Chlorophyta</taxon>
        <taxon>core chlorophytes</taxon>
        <taxon>Chlorophyceae</taxon>
        <taxon>CS clade</taxon>
        <taxon>Chlamydomonadales</taxon>
        <taxon>Astrephomenaceae</taxon>
        <taxon>Astrephomene</taxon>
    </lineage>
</organism>
<dbReference type="GO" id="GO:0004843">
    <property type="term" value="F:cysteine-type deubiquitinase activity"/>
    <property type="evidence" value="ECO:0007669"/>
    <property type="project" value="TreeGrafter"/>
</dbReference>
<reference evidence="4 5" key="1">
    <citation type="journal article" date="2021" name="Sci. Rep.">
        <title>Genome sequencing of the multicellular alga Astrephomene provides insights into convergent evolution of germ-soma differentiation.</title>
        <authorList>
            <person name="Yamashita S."/>
            <person name="Yamamoto K."/>
            <person name="Matsuzaki R."/>
            <person name="Suzuki S."/>
            <person name="Yamaguchi H."/>
            <person name="Hirooka S."/>
            <person name="Minakuchi Y."/>
            <person name="Miyagishima S."/>
            <person name="Kawachi M."/>
            <person name="Toyoda A."/>
            <person name="Nozaki H."/>
        </authorList>
    </citation>
    <scope>NUCLEOTIDE SEQUENCE [LARGE SCALE GENOMIC DNA]</scope>
    <source>
        <strain evidence="4 5">NIES-4017</strain>
    </source>
</reference>
<dbReference type="Gene3D" id="3.90.70.80">
    <property type="match status" value="1"/>
</dbReference>
<dbReference type="EMBL" id="BMAR01000009">
    <property type="protein sequence ID" value="GFR45230.1"/>
    <property type="molecule type" value="Genomic_DNA"/>
</dbReference>
<evidence type="ECO:0000313" key="5">
    <source>
        <dbReference type="Proteomes" id="UP001054857"/>
    </source>
</evidence>
<gene>
    <name evidence="4" type="ORF">Agub_g6628</name>
</gene>
<dbReference type="CDD" id="cd22751">
    <property type="entry name" value="OTU_plant_OTU9-like"/>
    <property type="match status" value="1"/>
</dbReference>
<sequence length="368" mass="40457">MNLCMRFSAVAVASRGEDDVPSVRESSVVRGRAAELHRQLSHLREPVIVPRDEFTINLNFERSGREPSADASVRPTSSSHASTSSSTAAVPKDGVGPQPPSPPPTATPAPAPDAGQEAMDGVMPNGHGAAAGDDAALPLGGSASRRGFVRVKSVKPPEGLAWTHSRRCLELLITAERDYNNNINRTASSGGDGSTVYQSHEQRLRERLERLQLEMLIVAGDGNCQFRSISNELYGSQAHHAIIRRHAVEHIAARREVFECFLGEDFDDYVQQMGRSGTWGDELTLRAVCDSYGIIVHVVTSDEGNWYLTYMPECRKLDREIFLTYIAPIHYNSIKRQSSLKTMALTLSRSFKSLGSSSLRKQQQQQRG</sequence>
<feature type="domain" description="OTU" evidence="3">
    <location>
        <begin position="213"/>
        <end position="337"/>
    </location>
</feature>
<feature type="compositionally biased region" description="Low complexity" evidence="2">
    <location>
        <begin position="76"/>
        <end position="89"/>
    </location>
</feature>
<dbReference type="InterPro" id="IPR050704">
    <property type="entry name" value="Peptidase_C85-like"/>
</dbReference>
<dbReference type="InterPro" id="IPR003323">
    <property type="entry name" value="OTU_dom"/>
</dbReference>
<dbReference type="Pfam" id="PF02338">
    <property type="entry name" value="OTU"/>
    <property type="match status" value="1"/>
</dbReference>
<feature type="region of interest" description="Disordered" evidence="2">
    <location>
        <begin position="60"/>
        <end position="138"/>
    </location>
</feature>
<dbReference type="InterPro" id="IPR038765">
    <property type="entry name" value="Papain-like_cys_pep_sf"/>
</dbReference>
<protein>
    <recommendedName>
        <fullName evidence="3">OTU domain-containing protein</fullName>
    </recommendedName>
</protein>
<dbReference type="PROSITE" id="PS50802">
    <property type="entry name" value="OTU"/>
    <property type="match status" value="1"/>
</dbReference>
<accession>A0AAD3HLY8</accession>
<feature type="compositionally biased region" description="Low complexity" evidence="2">
    <location>
        <begin position="126"/>
        <end position="138"/>
    </location>
</feature>
<name>A0AAD3HLY8_9CHLO</name>
<evidence type="ECO:0000256" key="1">
    <source>
        <dbReference type="ARBA" id="ARBA00010407"/>
    </source>
</evidence>
<evidence type="ECO:0000259" key="3">
    <source>
        <dbReference type="PROSITE" id="PS50802"/>
    </source>
</evidence>
<dbReference type="PANTHER" id="PTHR12419:SF11">
    <property type="entry name" value="OTU DOMAIN-CONTAINING PROTEIN DDB_G0284757"/>
    <property type="match status" value="1"/>
</dbReference>
<dbReference type="SUPFAM" id="SSF54001">
    <property type="entry name" value="Cysteine proteinases"/>
    <property type="match status" value="1"/>
</dbReference>